<evidence type="ECO:0000256" key="22">
    <source>
        <dbReference type="ARBA" id="ARBA00045018"/>
    </source>
</evidence>
<dbReference type="Pfam" id="PF07690">
    <property type="entry name" value="MFS_1"/>
    <property type="match status" value="1"/>
</dbReference>
<feature type="transmembrane region" description="Helical" evidence="25">
    <location>
        <begin position="132"/>
        <end position="150"/>
    </location>
</feature>
<protein>
    <recommendedName>
        <fullName evidence="21">Lysosomal dipeptide transporter MFSD1</fullName>
    </recommendedName>
    <alternativeName>
        <fullName evidence="22">Major facilitator superfamily domain-containing protein 1</fullName>
    </alternativeName>
</protein>
<comment type="function">
    <text evidence="23">Lysosomal dipeptide uniporter that selectively exports lysine, arginine or histidine-containing dipeptides with a net positive charge from the lysosome lumen into the cytosol. Could play a role in a specific type of protein O-glycosylation indirectly regulating macrophages migration and tissue invasion. Also essential for liver homeostasis.</text>
</comment>
<dbReference type="PATRIC" id="fig|45070.6.peg.1399"/>
<evidence type="ECO:0000256" key="11">
    <source>
        <dbReference type="ARBA" id="ARBA00044884"/>
    </source>
</evidence>
<comment type="catalytic activity">
    <reaction evidence="18">
        <text>L-histidyl-L-alpha-amino acid(out) = L-histidyl-L-alpha-amino acid(in)</text>
        <dbReference type="Rhea" id="RHEA:79379"/>
        <dbReference type="ChEBI" id="CHEBI:229964"/>
    </reaction>
</comment>
<evidence type="ECO:0000256" key="14">
    <source>
        <dbReference type="ARBA" id="ARBA00044898"/>
    </source>
</evidence>
<dbReference type="InterPro" id="IPR020846">
    <property type="entry name" value="MFS_dom"/>
</dbReference>
<comment type="catalytic activity">
    <reaction evidence="12">
        <text>L-lysyl-L-alpha-amino acid(out) = L-lysyl-L-alpha-amino acid(in)</text>
        <dbReference type="Rhea" id="RHEA:79387"/>
        <dbReference type="ChEBI" id="CHEBI:229965"/>
    </reaction>
</comment>
<dbReference type="InterPro" id="IPR011701">
    <property type="entry name" value="MFS"/>
</dbReference>
<gene>
    <name evidence="27" type="ORF">Lnau_1333</name>
</gene>
<evidence type="ECO:0000256" key="21">
    <source>
        <dbReference type="ARBA" id="ARBA00044985"/>
    </source>
</evidence>
<keyword evidence="6 25" id="KW-0472">Membrane</keyword>
<feature type="transmembrane region" description="Helical" evidence="25">
    <location>
        <begin position="276"/>
        <end position="299"/>
    </location>
</feature>
<evidence type="ECO:0000256" key="15">
    <source>
        <dbReference type="ARBA" id="ARBA00044899"/>
    </source>
</evidence>
<feature type="transmembrane region" description="Helical" evidence="25">
    <location>
        <begin position="371"/>
        <end position="394"/>
    </location>
</feature>
<keyword evidence="3" id="KW-0813">Transport</keyword>
<evidence type="ECO:0000313" key="28">
    <source>
        <dbReference type="Proteomes" id="UP000054725"/>
    </source>
</evidence>
<evidence type="ECO:0000256" key="5">
    <source>
        <dbReference type="ARBA" id="ARBA00022989"/>
    </source>
</evidence>
<keyword evidence="7" id="KW-0458">Lysosome</keyword>
<reference evidence="27 28" key="1">
    <citation type="submission" date="2015-11" db="EMBL/GenBank/DDBJ databases">
        <title>Genomic analysis of 38 Legionella species identifies large and diverse effector repertoires.</title>
        <authorList>
            <person name="Burstein D."/>
            <person name="Amaro F."/>
            <person name="Zusman T."/>
            <person name="Lifshitz Z."/>
            <person name="Cohen O."/>
            <person name="Gilbert J.A."/>
            <person name="Pupko T."/>
            <person name="Shuman H.A."/>
            <person name="Segal G."/>
        </authorList>
    </citation>
    <scope>NUCLEOTIDE SEQUENCE [LARGE SCALE GENOMIC DNA]</scope>
    <source>
        <strain evidence="27 28">ATCC 49506</strain>
    </source>
</reference>
<comment type="catalytic activity">
    <reaction evidence="17">
        <text>L-arginyl-glycine(out) = L-arginyl-glycine(in)</text>
        <dbReference type="Rhea" id="RHEA:79391"/>
        <dbReference type="ChEBI" id="CHEBI:229955"/>
    </reaction>
</comment>
<dbReference type="Proteomes" id="UP000054725">
    <property type="component" value="Unassembled WGS sequence"/>
</dbReference>
<evidence type="ECO:0000256" key="1">
    <source>
        <dbReference type="ARBA" id="ARBA00004155"/>
    </source>
</evidence>
<evidence type="ECO:0000256" key="13">
    <source>
        <dbReference type="ARBA" id="ARBA00044893"/>
    </source>
</evidence>
<dbReference type="STRING" id="45070.Lnau_1333"/>
<feature type="transmembrane region" description="Helical" evidence="25">
    <location>
        <begin position="189"/>
        <end position="212"/>
    </location>
</feature>
<name>A0A0W0WVK3_9GAMM</name>
<dbReference type="PROSITE" id="PS50850">
    <property type="entry name" value="MFS"/>
    <property type="match status" value="1"/>
</dbReference>
<comment type="catalytic activity">
    <reaction evidence="9">
        <text>L-histidyl-glycine(out) = L-histidyl-glycine(in)</text>
        <dbReference type="Rhea" id="RHEA:79395"/>
        <dbReference type="ChEBI" id="CHEBI:229957"/>
    </reaction>
</comment>
<feature type="transmembrane region" description="Helical" evidence="25">
    <location>
        <begin position="67"/>
        <end position="86"/>
    </location>
</feature>
<keyword evidence="28" id="KW-1185">Reference proteome</keyword>
<dbReference type="SUPFAM" id="SSF103473">
    <property type="entry name" value="MFS general substrate transporter"/>
    <property type="match status" value="1"/>
</dbReference>
<feature type="transmembrane region" description="Helical" evidence="25">
    <location>
        <begin position="337"/>
        <end position="359"/>
    </location>
</feature>
<dbReference type="AlphaFoldDB" id="A0A0W0WVK3"/>
<feature type="transmembrane region" description="Helical" evidence="25">
    <location>
        <begin position="414"/>
        <end position="436"/>
    </location>
</feature>
<feature type="transmembrane region" description="Helical" evidence="25">
    <location>
        <begin position="107"/>
        <end position="126"/>
    </location>
</feature>
<evidence type="ECO:0000256" key="4">
    <source>
        <dbReference type="ARBA" id="ARBA00022692"/>
    </source>
</evidence>
<evidence type="ECO:0000256" key="10">
    <source>
        <dbReference type="ARBA" id="ARBA00044881"/>
    </source>
</evidence>
<evidence type="ECO:0000259" key="26">
    <source>
        <dbReference type="PROSITE" id="PS50850"/>
    </source>
</evidence>
<evidence type="ECO:0000256" key="3">
    <source>
        <dbReference type="ARBA" id="ARBA00022448"/>
    </source>
</evidence>
<evidence type="ECO:0000256" key="12">
    <source>
        <dbReference type="ARBA" id="ARBA00044891"/>
    </source>
</evidence>
<keyword evidence="5 25" id="KW-1133">Transmembrane helix</keyword>
<organism evidence="27 28">
    <name type="scientific">Legionella nautarum</name>
    <dbReference type="NCBI Taxonomy" id="45070"/>
    <lineage>
        <taxon>Bacteria</taxon>
        <taxon>Pseudomonadati</taxon>
        <taxon>Pseudomonadota</taxon>
        <taxon>Gammaproteobacteria</taxon>
        <taxon>Legionellales</taxon>
        <taxon>Legionellaceae</taxon>
        <taxon>Legionella</taxon>
    </lineage>
</organism>
<evidence type="ECO:0000256" key="8">
    <source>
        <dbReference type="ARBA" id="ARBA00044876"/>
    </source>
</evidence>
<comment type="catalytic activity">
    <reaction evidence="14">
        <text>L-aspartyl-L-lysine(out) = L-aspartyl-L-lysine(in)</text>
        <dbReference type="Rhea" id="RHEA:79411"/>
        <dbReference type="ChEBI" id="CHEBI:229953"/>
    </reaction>
</comment>
<proteinExistence type="inferred from homology"/>
<evidence type="ECO:0000313" key="27">
    <source>
        <dbReference type="EMBL" id="KTD36349.1"/>
    </source>
</evidence>
<feature type="domain" description="Major facilitator superfamily (MFS) profile" evidence="26">
    <location>
        <begin position="37"/>
        <end position="440"/>
    </location>
</feature>
<comment type="catalytic activity">
    <reaction evidence="15">
        <text>L-arginyl-L-alpha-amino acid(out) = L-arginyl-L-alpha-amino acid(in)</text>
        <dbReference type="Rhea" id="RHEA:79371"/>
        <dbReference type="ChEBI" id="CHEBI:84315"/>
    </reaction>
</comment>
<dbReference type="Gene3D" id="1.20.1250.20">
    <property type="entry name" value="MFS general substrate transporter like domains"/>
    <property type="match status" value="2"/>
</dbReference>
<feature type="transmembrane region" description="Helical" evidence="25">
    <location>
        <begin position="243"/>
        <end position="264"/>
    </location>
</feature>
<accession>A0A0W0WVK3</accession>
<dbReference type="GO" id="GO:0005765">
    <property type="term" value="C:lysosomal membrane"/>
    <property type="evidence" value="ECO:0007669"/>
    <property type="project" value="UniProtKB-SubCell"/>
</dbReference>
<dbReference type="PANTHER" id="PTHR23512:SF3">
    <property type="entry name" value="MAJOR FACILITATOR SUPERFAMILY DOMAIN-CONTAINING PROTEIN 1"/>
    <property type="match status" value="1"/>
</dbReference>
<comment type="catalytic activity">
    <reaction evidence="13">
        <text>L-alpha-aminoacyl-L-lysine(out) = L-alpha-aminoacyl-L-lysine(in)</text>
        <dbReference type="Rhea" id="RHEA:79383"/>
        <dbReference type="ChEBI" id="CHEBI:229966"/>
    </reaction>
</comment>
<dbReference type="EMBL" id="LNYO01000013">
    <property type="protein sequence ID" value="KTD36349.1"/>
    <property type="molecule type" value="Genomic_DNA"/>
</dbReference>
<evidence type="ECO:0000256" key="2">
    <source>
        <dbReference type="ARBA" id="ARBA00008335"/>
    </source>
</evidence>
<comment type="subunit">
    <text evidence="24">Homodimer. Interacts with lysosomal protein GLMP (via lumenal domain); the interaction starts while both proteins are still in the endoplasmic reticulum and is required for stabilization of MFSD1 in lysosomes but has no direct effect on its targeting to lysosomes or transporter activity.</text>
</comment>
<dbReference type="InterPro" id="IPR052187">
    <property type="entry name" value="MFSD1"/>
</dbReference>
<comment type="catalytic activity">
    <reaction evidence="20">
        <text>L-lysyl-glycine(out) = L-lysyl-glycine(in)</text>
        <dbReference type="Rhea" id="RHEA:79407"/>
        <dbReference type="ChEBI" id="CHEBI:191202"/>
    </reaction>
</comment>
<evidence type="ECO:0000256" key="20">
    <source>
        <dbReference type="ARBA" id="ARBA00044924"/>
    </source>
</evidence>
<evidence type="ECO:0000256" key="25">
    <source>
        <dbReference type="SAM" id="Phobius"/>
    </source>
</evidence>
<evidence type="ECO:0000256" key="17">
    <source>
        <dbReference type="ARBA" id="ARBA00044903"/>
    </source>
</evidence>
<evidence type="ECO:0000256" key="24">
    <source>
        <dbReference type="ARBA" id="ARBA00046376"/>
    </source>
</evidence>
<evidence type="ECO:0000256" key="7">
    <source>
        <dbReference type="ARBA" id="ARBA00023228"/>
    </source>
</evidence>
<dbReference type="GO" id="GO:0022857">
    <property type="term" value="F:transmembrane transporter activity"/>
    <property type="evidence" value="ECO:0007669"/>
    <property type="project" value="InterPro"/>
</dbReference>
<evidence type="ECO:0000256" key="19">
    <source>
        <dbReference type="ARBA" id="ARBA00044919"/>
    </source>
</evidence>
<feature type="transmembrane region" description="Helical" evidence="25">
    <location>
        <begin position="159"/>
        <end position="177"/>
    </location>
</feature>
<dbReference type="PANTHER" id="PTHR23512">
    <property type="entry name" value="MAJOR FACILITATOR SUPERFAMILY DOMAIN-CONTAINING PROTEIN 1"/>
    <property type="match status" value="1"/>
</dbReference>
<feature type="transmembrane region" description="Helical" evidence="25">
    <location>
        <begin position="33"/>
        <end position="55"/>
    </location>
</feature>
<comment type="subcellular location">
    <subcellularLocation>
        <location evidence="1">Lysosome membrane</location>
        <topology evidence="1">Multi-pass membrane protein</topology>
    </subcellularLocation>
</comment>
<comment type="caution">
    <text evidence="27">The sequence shown here is derived from an EMBL/GenBank/DDBJ whole genome shotgun (WGS) entry which is preliminary data.</text>
</comment>
<sequence length="461" mass="51275">MTNQIRLGCNVVFHKLRTSLNTQTLNNQQPSKLSAYVVFLLSATFYLYEFVLQVAPSVMADSMMKSFQVSAAGFGIVSAFYFYAYAPMQLPAGLLFDRYGPRKLMTFALITCAVGSFFFASTNSLFTAALGRFLIGMASAFSFIGVLVLVSRWFPPQQFAFLAGIAQLMSSVGAMFGEMPLAKLIDVVGWRYASFILAFIGLALAALIWFVIRDYPHQPTQERPQRQFKEEWHRLLSVCHRSYTWIIGAYAFTIWTPIAVFAALWGVPYLQQKYQISVLVASGLCSMIWLGIGVGSPLLGWVSDRFYSRRLALSISSIFGLVSTLILLYLPNVPINWMYLVLFMFGFGAGGQTVSFAVVKDNNPPELVGTASGFNNLAVLLGGAIFQPLVGVFLHHSSGWTIVNDVPVYPVQSYNYALFILPACYFVSLLVAIFVLRESHPGNTKILQKKCHRMDFNSSLV</sequence>
<comment type="similarity">
    <text evidence="2">Belongs to the major facilitator superfamily.</text>
</comment>
<comment type="catalytic activity">
    <reaction evidence="19">
        <text>L-alanyl-L-lysine(out) = L-alanyl-L-lysine(in)</text>
        <dbReference type="Rhea" id="RHEA:79415"/>
        <dbReference type="ChEBI" id="CHEBI:192470"/>
    </reaction>
</comment>
<comment type="catalytic activity">
    <reaction evidence="8">
        <text>L-lysyl-L-alanine(out) = L-lysyl-L-alanine(in)</text>
        <dbReference type="Rhea" id="RHEA:79399"/>
        <dbReference type="ChEBI" id="CHEBI:229954"/>
    </reaction>
</comment>
<comment type="catalytic activity">
    <reaction evidence="11">
        <text>L-alpha-aminoacyl-L-histidine(out) = L-alpha-aminoacyl-L-histidine(in)</text>
        <dbReference type="Rhea" id="RHEA:79375"/>
        <dbReference type="ChEBI" id="CHEBI:229967"/>
    </reaction>
</comment>
<evidence type="ECO:0000256" key="16">
    <source>
        <dbReference type="ARBA" id="ARBA00044900"/>
    </source>
</evidence>
<dbReference type="InterPro" id="IPR036259">
    <property type="entry name" value="MFS_trans_sf"/>
</dbReference>
<keyword evidence="4 25" id="KW-0812">Transmembrane</keyword>
<evidence type="ECO:0000256" key="23">
    <source>
        <dbReference type="ARBA" id="ARBA00045709"/>
    </source>
</evidence>
<comment type="catalytic activity">
    <reaction evidence="16">
        <text>L-lysyl-L-lysine(out) = L-lysyl-L-lysine(in)</text>
        <dbReference type="Rhea" id="RHEA:79403"/>
        <dbReference type="ChEBI" id="CHEBI:229956"/>
    </reaction>
</comment>
<evidence type="ECO:0000256" key="9">
    <source>
        <dbReference type="ARBA" id="ARBA00044878"/>
    </source>
</evidence>
<feature type="transmembrane region" description="Helical" evidence="25">
    <location>
        <begin position="311"/>
        <end position="331"/>
    </location>
</feature>
<evidence type="ECO:0000256" key="18">
    <source>
        <dbReference type="ARBA" id="ARBA00044912"/>
    </source>
</evidence>
<comment type="catalytic activity">
    <reaction evidence="10">
        <text>L-alpha-aminoacyl-L-arginine(out) = L-alpha-aminoacyl-L-arginine(in)</text>
        <dbReference type="Rhea" id="RHEA:79367"/>
        <dbReference type="ChEBI" id="CHEBI:229968"/>
    </reaction>
</comment>
<evidence type="ECO:0000256" key="6">
    <source>
        <dbReference type="ARBA" id="ARBA00023136"/>
    </source>
</evidence>